<dbReference type="Pfam" id="PF03869">
    <property type="entry name" value="Arc"/>
    <property type="match status" value="1"/>
</dbReference>
<accession>A0AAE5AXY8</accession>
<protein>
    <submittedName>
        <fullName evidence="2">Arc family DNA-binding protein</fullName>
    </submittedName>
</protein>
<dbReference type="GO" id="GO:0006355">
    <property type="term" value="P:regulation of DNA-templated transcription"/>
    <property type="evidence" value="ECO:0007669"/>
    <property type="project" value="InterPro"/>
</dbReference>
<dbReference type="SUPFAM" id="SSF47598">
    <property type="entry name" value="Ribbon-helix-helix"/>
    <property type="match status" value="1"/>
</dbReference>
<keyword evidence="2" id="KW-0238">DNA-binding</keyword>
<dbReference type="AlphaFoldDB" id="A0AAE5AXY8"/>
<evidence type="ECO:0000259" key="1">
    <source>
        <dbReference type="Pfam" id="PF03869"/>
    </source>
</evidence>
<organism evidence="2 3">
    <name type="scientific">Agrobacterium vitis</name>
    <name type="common">Rhizobium vitis</name>
    <dbReference type="NCBI Taxonomy" id="373"/>
    <lineage>
        <taxon>Bacteria</taxon>
        <taxon>Pseudomonadati</taxon>
        <taxon>Pseudomonadota</taxon>
        <taxon>Alphaproteobacteria</taxon>
        <taxon>Hyphomicrobiales</taxon>
        <taxon>Rhizobiaceae</taxon>
        <taxon>Rhizobium/Agrobacterium group</taxon>
        <taxon>Agrobacterium</taxon>
    </lineage>
</organism>
<sequence>MERDVDTATQFKLNIPTDVKAWIAKEATKNMRSQTAEIVLALKEKMKRQAETQKADATA</sequence>
<name>A0AAE5AXY8_AGRVI</name>
<gene>
    <name evidence="2" type="ORF">GOZ95_19115</name>
</gene>
<dbReference type="InterPro" id="IPR013321">
    <property type="entry name" value="Arc_rbn_hlx_hlx"/>
</dbReference>
<evidence type="ECO:0000313" key="2">
    <source>
        <dbReference type="EMBL" id="MUZ59557.1"/>
    </source>
</evidence>
<proteinExistence type="predicted"/>
<dbReference type="InterPro" id="IPR010985">
    <property type="entry name" value="Ribbon_hlx_hlx"/>
</dbReference>
<dbReference type="Proteomes" id="UP000436692">
    <property type="component" value="Unassembled WGS sequence"/>
</dbReference>
<dbReference type="Gene3D" id="1.10.1220.10">
    <property type="entry name" value="Met repressor-like"/>
    <property type="match status" value="1"/>
</dbReference>
<feature type="domain" description="Arc-like DNA binding" evidence="1">
    <location>
        <begin position="7"/>
        <end position="50"/>
    </location>
</feature>
<dbReference type="GO" id="GO:0003677">
    <property type="term" value="F:DNA binding"/>
    <property type="evidence" value="ECO:0007669"/>
    <property type="project" value="UniProtKB-KW"/>
</dbReference>
<comment type="caution">
    <text evidence="2">The sequence shown here is derived from an EMBL/GenBank/DDBJ whole genome shotgun (WGS) entry which is preliminary data.</text>
</comment>
<dbReference type="EMBL" id="WPHM01000011">
    <property type="protein sequence ID" value="MUZ59557.1"/>
    <property type="molecule type" value="Genomic_DNA"/>
</dbReference>
<dbReference type="InterPro" id="IPR005569">
    <property type="entry name" value="Arc_DNA-bd_dom"/>
</dbReference>
<reference evidence="2 3" key="1">
    <citation type="submission" date="2019-12" db="EMBL/GenBank/DDBJ databases">
        <title>Whole-genome sequencing of Allorhizobium vitis.</title>
        <authorList>
            <person name="Gan H.M."/>
            <person name="Szegedi E."/>
            <person name="Burr T."/>
            <person name="Savka M.A."/>
        </authorList>
    </citation>
    <scope>NUCLEOTIDE SEQUENCE [LARGE SCALE GENOMIC DNA]</scope>
    <source>
        <strain evidence="2 3">CG989</strain>
    </source>
</reference>
<evidence type="ECO:0000313" key="3">
    <source>
        <dbReference type="Proteomes" id="UP000436692"/>
    </source>
</evidence>